<feature type="compositionally biased region" description="Pro residues" evidence="3">
    <location>
        <begin position="147"/>
        <end position="160"/>
    </location>
</feature>
<feature type="compositionally biased region" description="Basic residues" evidence="3">
    <location>
        <begin position="68"/>
        <end position="80"/>
    </location>
</feature>
<accession>A0AAV5BG01</accession>
<dbReference type="EMBL" id="BQKI01000001">
    <property type="protein sequence ID" value="GJM84563.1"/>
    <property type="molecule type" value="Genomic_DNA"/>
</dbReference>
<dbReference type="InterPro" id="IPR002213">
    <property type="entry name" value="UDP_glucos_trans"/>
</dbReference>
<feature type="region of interest" description="Disordered" evidence="3">
    <location>
        <begin position="1"/>
        <end position="178"/>
    </location>
</feature>
<dbReference type="Proteomes" id="UP001054889">
    <property type="component" value="Unassembled WGS sequence"/>
</dbReference>
<organism evidence="4 5">
    <name type="scientific">Eleusine coracana subsp. coracana</name>
    <dbReference type="NCBI Taxonomy" id="191504"/>
    <lineage>
        <taxon>Eukaryota</taxon>
        <taxon>Viridiplantae</taxon>
        <taxon>Streptophyta</taxon>
        <taxon>Embryophyta</taxon>
        <taxon>Tracheophyta</taxon>
        <taxon>Spermatophyta</taxon>
        <taxon>Magnoliopsida</taxon>
        <taxon>Liliopsida</taxon>
        <taxon>Poales</taxon>
        <taxon>Poaceae</taxon>
        <taxon>PACMAD clade</taxon>
        <taxon>Chloridoideae</taxon>
        <taxon>Cynodonteae</taxon>
        <taxon>Eleusininae</taxon>
        <taxon>Eleusine</taxon>
    </lineage>
</organism>
<dbReference type="Gene3D" id="3.40.50.2000">
    <property type="entry name" value="Glycogen Phosphorylase B"/>
    <property type="match status" value="2"/>
</dbReference>
<gene>
    <name evidence="4" type="primary">ga00246</name>
    <name evidence="4" type="ORF">PR202_ga00246</name>
</gene>
<evidence type="ECO:0008006" key="6">
    <source>
        <dbReference type="Google" id="ProtNLM"/>
    </source>
</evidence>
<dbReference type="SUPFAM" id="SSF53756">
    <property type="entry name" value="UDP-Glycosyltransferase/glycogen phosphorylase"/>
    <property type="match status" value="1"/>
</dbReference>
<dbReference type="PANTHER" id="PTHR11926:SF1412">
    <property type="entry name" value="UDP-GLYCOSYLTRANSFERASE 83A1-LIKE"/>
    <property type="match status" value="1"/>
</dbReference>
<dbReference type="FunFam" id="3.40.50.2000:FF:000061">
    <property type="entry name" value="UDP-glycosyltransferase 83A1"/>
    <property type="match status" value="1"/>
</dbReference>
<dbReference type="FunFam" id="3.40.50.2000:FF:000108">
    <property type="entry name" value="UDP-glycosyltransferase 83A1"/>
    <property type="match status" value="1"/>
</dbReference>
<feature type="compositionally biased region" description="Gly residues" evidence="3">
    <location>
        <begin position="9"/>
        <end position="19"/>
    </location>
</feature>
<evidence type="ECO:0000256" key="2">
    <source>
        <dbReference type="ARBA" id="ARBA00022679"/>
    </source>
</evidence>
<sequence>MARQRPEPGGEGGDVGCGGELAMRHVSPGAAASSMEARTEGQAGQIGARRKQERPQCGMTRLGGRSSLRCRRTRFRRRKCPMSPCSVRGRSSEKTGSRTSPAPLSSPAPAQPYATACSRSRSAVPPASAARNSSRPTVVLPRRARRLPPPSLAFRRPPPFGQGRGRSGANPPFEEGEGEGAPHALVIPFPAQGHVIPLLELAHTLVDRGFTVTFANSEFNHDRVLAAMSSEKNGMALLDRIRLAAVPDGMAPGEDRNNLVRLTVQMKEHMAPAVEELVLRSRDDARGPITCMVTDYNLGSWALDVARRTGIKSASIWPASAAVLATLLSIPKLVQDDIIDSKDGSALKQETFQLSPDMPMMHTADLAWNCIGNHGCQAALFRNIIDSVRAVDNCDFVLCNSFHDAEDATFARFPKIVPVGPFLTGERNGKAVGHFWPPEDDACISWLDAQPEKSVVYVAFGSFTMFDRLQFQELALGLELSGRPFLWVVRPDIGHGAVHDYPAGFLDRVRNRSMIVAWSPQQRVLAHPAVACFVSHCGWNSTMEGVRNGVPFLAWPYFADQFVNQDYICDVWKVGLRAEADKAGVITKEHIAGRVGELMGDQGMRKRVDTLKKLAQESIKEGGSSHNNFEMFVDSMKA</sequence>
<protein>
    <recommendedName>
        <fullName evidence="6">UDP-glycosyltransferase 83A1</fullName>
    </recommendedName>
</protein>
<keyword evidence="2" id="KW-0808">Transferase</keyword>
<dbReference type="PANTHER" id="PTHR11926">
    <property type="entry name" value="GLUCOSYL/GLUCURONOSYL TRANSFERASES"/>
    <property type="match status" value="1"/>
</dbReference>
<evidence type="ECO:0000313" key="5">
    <source>
        <dbReference type="Proteomes" id="UP001054889"/>
    </source>
</evidence>
<dbReference type="CDD" id="cd03784">
    <property type="entry name" value="GT1_Gtf-like"/>
    <property type="match status" value="1"/>
</dbReference>
<proteinExistence type="inferred from homology"/>
<comment type="similarity">
    <text evidence="1">Belongs to the UDP-glycosyltransferase family.</text>
</comment>
<dbReference type="GO" id="GO:0080043">
    <property type="term" value="F:quercetin 3-O-glucosyltransferase activity"/>
    <property type="evidence" value="ECO:0007669"/>
    <property type="project" value="TreeGrafter"/>
</dbReference>
<dbReference type="Pfam" id="PF00201">
    <property type="entry name" value="UDPGT"/>
    <property type="match status" value="1"/>
</dbReference>
<dbReference type="GO" id="GO:0080044">
    <property type="term" value="F:quercetin 7-O-glucosyltransferase activity"/>
    <property type="evidence" value="ECO:0007669"/>
    <property type="project" value="TreeGrafter"/>
</dbReference>
<evidence type="ECO:0000256" key="3">
    <source>
        <dbReference type="SAM" id="MobiDB-lite"/>
    </source>
</evidence>
<keyword evidence="5" id="KW-1185">Reference proteome</keyword>
<comment type="caution">
    <text evidence="4">The sequence shown here is derived from an EMBL/GenBank/DDBJ whole genome shotgun (WGS) entry which is preliminary data.</text>
</comment>
<name>A0AAV5BG01_ELECO</name>
<dbReference type="AlphaFoldDB" id="A0AAV5BG01"/>
<evidence type="ECO:0000313" key="4">
    <source>
        <dbReference type="EMBL" id="GJM84563.1"/>
    </source>
</evidence>
<reference evidence="4" key="1">
    <citation type="journal article" date="2018" name="DNA Res.">
        <title>Multiple hybrid de novo genome assembly of finger millet, an orphan allotetraploid crop.</title>
        <authorList>
            <person name="Hatakeyama M."/>
            <person name="Aluri S."/>
            <person name="Balachadran M.T."/>
            <person name="Sivarajan S.R."/>
            <person name="Patrignani A."/>
            <person name="Gruter S."/>
            <person name="Poveda L."/>
            <person name="Shimizu-Inatsugi R."/>
            <person name="Baeten J."/>
            <person name="Francoijs K.J."/>
            <person name="Nataraja K.N."/>
            <person name="Reddy Y.A.N."/>
            <person name="Phadnis S."/>
            <person name="Ravikumar R.L."/>
            <person name="Schlapbach R."/>
            <person name="Sreeman S.M."/>
            <person name="Shimizu K.K."/>
        </authorList>
    </citation>
    <scope>NUCLEOTIDE SEQUENCE</scope>
</reference>
<evidence type="ECO:0000256" key="1">
    <source>
        <dbReference type="ARBA" id="ARBA00009995"/>
    </source>
</evidence>
<reference evidence="4" key="2">
    <citation type="submission" date="2021-12" db="EMBL/GenBank/DDBJ databases">
        <title>Resequencing data analysis of finger millet.</title>
        <authorList>
            <person name="Hatakeyama M."/>
            <person name="Aluri S."/>
            <person name="Balachadran M.T."/>
            <person name="Sivarajan S.R."/>
            <person name="Poveda L."/>
            <person name="Shimizu-Inatsugi R."/>
            <person name="Schlapbach R."/>
            <person name="Sreeman S.M."/>
            <person name="Shimizu K.K."/>
        </authorList>
    </citation>
    <scope>NUCLEOTIDE SEQUENCE</scope>
</reference>
<feature type="compositionally biased region" description="Low complexity" evidence="3">
    <location>
        <begin position="111"/>
        <end position="141"/>
    </location>
</feature>